<evidence type="ECO:0000256" key="6">
    <source>
        <dbReference type="ARBA" id="ARBA00022801"/>
    </source>
</evidence>
<evidence type="ECO:0000256" key="8">
    <source>
        <dbReference type="ARBA" id="ARBA00023157"/>
    </source>
</evidence>
<dbReference type="GO" id="GO:0046872">
    <property type="term" value="F:metal ion binding"/>
    <property type="evidence" value="ECO:0007669"/>
    <property type="project" value="UniProtKB-KW"/>
</dbReference>
<dbReference type="AlphaFoldDB" id="A0A9P0GCY2"/>
<gene>
    <name evidence="16" type="ORF">PSYICH_LOCUS5719</name>
</gene>
<dbReference type="GO" id="GO:0016020">
    <property type="term" value="C:membrane"/>
    <property type="evidence" value="ECO:0007669"/>
    <property type="project" value="GOC"/>
</dbReference>
<feature type="disulfide bond" evidence="13">
    <location>
        <begin position="73"/>
        <end position="141"/>
    </location>
</feature>
<dbReference type="PANTHER" id="PTHR10340:SF29">
    <property type="entry name" value="SPHINGOMYELIN PHOSPHODIESTERASE"/>
    <property type="match status" value="1"/>
</dbReference>
<dbReference type="PIRSF" id="PIRSF000948">
    <property type="entry name" value="Sphingomy_PDE"/>
    <property type="match status" value="1"/>
</dbReference>
<feature type="binding site" evidence="12">
    <location>
        <position position="255"/>
    </location>
    <ligand>
        <name>Zn(2+)</name>
        <dbReference type="ChEBI" id="CHEBI:29105"/>
        <label>1</label>
    </ligand>
</feature>
<name>A0A9P0GCY2_9CUCU</name>
<dbReference type="InterPro" id="IPR011160">
    <property type="entry name" value="Sphingomy_PDE"/>
</dbReference>
<dbReference type="GO" id="GO:0046513">
    <property type="term" value="P:ceramide biosynthetic process"/>
    <property type="evidence" value="ECO:0007669"/>
    <property type="project" value="UniProtKB-ARBA"/>
</dbReference>
<dbReference type="Gene3D" id="3.60.21.10">
    <property type="match status" value="1"/>
</dbReference>
<feature type="binding site" evidence="12">
    <location>
        <position position="402"/>
    </location>
    <ligand>
        <name>Zn(2+)</name>
        <dbReference type="ChEBI" id="CHEBI:29105"/>
        <label>2</label>
    </ligand>
</feature>
<dbReference type="InterPro" id="IPR041805">
    <property type="entry name" value="ASMase/PPN1_MPP"/>
</dbReference>
<dbReference type="Pfam" id="PF19272">
    <property type="entry name" value="ASMase_C"/>
    <property type="match status" value="1"/>
</dbReference>
<sequence length="589" mass="67627">MKFFPCFGFLLLFFYNVSCSVYSEVADENLPFSYQPSGWKRVFEKMLEKKRSLPFPFFSNKNDLSEFALCAICDVAMSVILTERGFDMTKVQIEAQLQYFCSSFLGIEDDRVCEGIIDVNADAVLYIMDNTKDTVGSTQICSQLLDCDVGSKYFEWTIGDLKGKTVDKVESTGEKTFKIAHITDIHYDPNYTEGKVLKCGEPLCCQPDQPDATADQTACGRWSSFKDADSPLRLLNAAIDGINEQDYDYVYFTGDLVAHTVWKTSQEYNKKTITEAMDLFAKKFKKPVIPILGNHETHPVNLYAPLNITDDSINQKWLFETVFDKWSKWLDEEAKETIKQGGFYSILLKKGLRVIVLNNNAAHKENWWNLYDSEDPYGQLKWLVQTLEKAENNKEIVHILSHIPSSSCMKVWSREYNKIIERFSNTIAAQFNGHTHKDHFSIYYDSKSVANNMVINGASVMPDKANPNFKIYTVDSTGYDIMDAEVYSFDLEKANNDKIETIKWEKLYSFANEFGVSKLVPSELDALIKRMADGIKKKDYTLIDLYHKFYYRNSKSSQAKCDETCQKKYICEILTTVHGETSMCDNLWT</sequence>
<evidence type="ECO:0000256" key="14">
    <source>
        <dbReference type="SAM" id="SignalP"/>
    </source>
</evidence>
<proteinExistence type="inferred from homology"/>
<evidence type="ECO:0000313" key="17">
    <source>
        <dbReference type="Proteomes" id="UP001153636"/>
    </source>
</evidence>
<evidence type="ECO:0000259" key="15">
    <source>
        <dbReference type="PROSITE" id="PS50015"/>
    </source>
</evidence>
<feature type="domain" description="Saposin B-type" evidence="15">
    <location>
        <begin position="66"/>
        <end position="151"/>
    </location>
</feature>
<keyword evidence="7 12" id="KW-0862">Zinc</keyword>
<feature type="disulfide bond" evidence="13">
    <location>
        <begin position="199"/>
        <end position="204"/>
    </location>
</feature>
<dbReference type="SUPFAM" id="SSF56300">
    <property type="entry name" value="Metallo-dependent phosphatases"/>
    <property type="match status" value="1"/>
</dbReference>
<evidence type="ECO:0000313" key="16">
    <source>
        <dbReference type="EMBL" id="CAH1104932.1"/>
    </source>
</evidence>
<dbReference type="InterPro" id="IPR008139">
    <property type="entry name" value="SaposinB_dom"/>
</dbReference>
<evidence type="ECO:0000256" key="1">
    <source>
        <dbReference type="ARBA" id="ARBA00004613"/>
    </source>
</evidence>
<keyword evidence="8 13" id="KW-1015">Disulfide bond</keyword>
<comment type="cofactor">
    <cofactor evidence="12">
        <name>Zn(2+)</name>
        <dbReference type="ChEBI" id="CHEBI:29105"/>
    </cofactor>
    <text evidence="12">Binds 2 Zn(2+) ions per subunit.</text>
</comment>
<dbReference type="GO" id="GO:0006685">
    <property type="term" value="P:sphingomyelin catabolic process"/>
    <property type="evidence" value="ECO:0007669"/>
    <property type="project" value="UniProtKB-UniRule"/>
</dbReference>
<evidence type="ECO:0000256" key="11">
    <source>
        <dbReference type="PIRNR" id="PIRNR000948"/>
    </source>
</evidence>
<feature type="binding site" evidence="12">
    <location>
        <position position="186"/>
    </location>
    <ligand>
        <name>Zn(2+)</name>
        <dbReference type="ChEBI" id="CHEBI:29105"/>
        <label>1</label>
    </ligand>
</feature>
<dbReference type="EC" id="3.1.4.12" evidence="11"/>
<comment type="catalytic activity">
    <reaction evidence="10">
        <text>a sphingomyelin + H2O = phosphocholine + an N-acylsphing-4-enine + H(+)</text>
        <dbReference type="Rhea" id="RHEA:19253"/>
        <dbReference type="ChEBI" id="CHEBI:15377"/>
        <dbReference type="ChEBI" id="CHEBI:15378"/>
        <dbReference type="ChEBI" id="CHEBI:17636"/>
        <dbReference type="ChEBI" id="CHEBI:52639"/>
        <dbReference type="ChEBI" id="CHEBI:295975"/>
        <dbReference type="EC" id="3.1.4.12"/>
    </reaction>
    <physiologicalReaction direction="left-to-right" evidence="10">
        <dbReference type="Rhea" id="RHEA:19254"/>
    </physiologicalReaction>
</comment>
<dbReference type="Pfam" id="PF00149">
    <property type="entry name" value="Metallophos"/>
    <property type="match status" value="1"/>
</dbReference>
<feature type="binding site" evidence="12">
    <location>
        <position position="436"/>
    </location>
    <ligand>
        <name>Zn(2+)</name>
        <dbReference type="ChEBI" id="CHEBI:29105"/>
        <label>1</label>
    </ligand>
</feature>
<comment type="subcellular location">
    <subcellularLocation>
        <location evidence="1">Secreted</location>
    </subcellularLocation>
</comment>
<dbReference type="CDD" id="cd00842">
    <property type="entry name" value="MPP_ASMase"/>
    <property type="match status" value="1"/>
</dbReference>
<accession>A0A9P0GCY2</accession>
<comment type="function">
    <text evidence="11">Converts sphingomyelin to ceramide.</text>
</comment>
<feature type="chain" id="PRO_5040143753" description="Sphingomyelin phosphodiesterase" evidence="14">
    <location>
        <begin position="20"/>
        <end position="589"/>
    </location>
</feature>
<keyword evidence="17" id="KW-1185">Reference proteome</keyword>
<keyword evidence="11" id="KW-0326">Glycosidase</keyword>
<evidence type="ECO:0000256" key="2">
    <source>
        <dbReference type="ARBA" id="ARBA00008234"/>
    </source>
</evidence>
<dbReference type="GO" id="GO:0016798">
    <property type="term" value="F:hydrolase activity, acting on glycosyl bonds"/>
    <property type="evidence" value="ECO:0007669"/>
    <property type="project" value="UniProtKB-KW"/>
</dbReference>
<evidence type="ECO:0000256" key="3">
    <source>
        <dbReference type="ARBA" id="ARBA00022525"/>
    </source>
</evidence>
<evidence type="ECO:0000256" key="4">
    <source>
        <dbReference type="ARBA" id="ARBA00022723"/>
    </source>
</evidence>
<feature type="disulfide bond" evidence="13">
    <location>
        <begin position="70"/>
        <end position="147"/>
    </location>
</feature>
<dbReference type="EMBL" id="OV651830">
    <property type="protein sequence ID" value="CAH1104932.1"/>
    <property type="molecule type" value="Genomic_DNA"/>
</dbReference>
<feature type="binding site" evidence="12">
    <location>
        <position position="434"/>
    </location>
    <ligand>
        <name>Zn(2+)</name>
        <dbReference type="ChEBI" id="CHEBI:29105"/>
        <label>2</label>
    </ligand>
</feature>
<evidence type="ECO:0000256" key="12">
    <source>
        <dbReference type="PIRSR" id="PIRSR000948-1"/>
    </source>
</evidence>
<feature type="disulfide bond" evidence="13">
    <location>
        <begin position="101"/>
        <end position="113"/>
    </location>
</feature>
<evidence type="ECO:0000256" key="9">
    <source>
        <dbReference type="ARBA" id="ARBA00023180"/>
    </source>
</evidence>
<evidence type="ECO:0000256" key="13">
    <source>
        <dbReference type="PIRSR" id="PIRSR000948-2"/>
    </source>
</evidence>
<protein>
    <recommendedName>
        <fullName evidence="11">Sphingomyelin phosphodiesterase</fullName>
        <ecNumber evidence="11">3.1.4.12</ecNumber>
    </recommendedName>
</protein>
<dbReference type="Proteomes" id="UP001153636">
    <property type="component" value="Chromosome 18"/>
</dbReference>
<keyword evidence="3" id="KW-0964">Secreted</keyword>
<feature type="binding site" evidence="12">
    <location>
        <position position="255"/>
    </location>
    <ligand>
        <name>Zn(2+)</name>
        <dbReference type="ChEBI" id="CHEBI:29105"/>
        <label>2</label>
    </ligand>
</feature>
<organism evidence="16 17">
    <name type="scientific">Psylliodes chrysocephalus</name>
    <dbReference type="NCBI Taxonomy" id="3402493"/>
    <lineage>
        <taxon>Eukaryota</taxon>
        <taxon>Metazoa</taxon>
        <taxon>Ecdysozoa</taxon>
        <taxon>Arthropoda</taxon>
        <taxon>Hexapoda</taxon>
        <taxon>Insecta</taxon>
        <taxon>Pterygota</taxon>
        <taxon>Neoptera</taxon>
        <taxon>Endopterygota</taxon>
        <taxon>Coleoptera</taxon>
        <taxon>Polyphaga</taxon>
        <taxon>Cucujiformia</taxon>
        <taxon>Chrysomeloidea</taxon>
        <taxon>Chrysomelidae</taxon>
        <taxon>Galerucinae</taxon>
        <taxon>Alticini</taxon>
        <taxon>Psylliodes</taxon>
    </lineage>
</organism>
<dbReference type="InterPro" id="IPR045473">
    <property type="entry name" value="ASM_C"/>
</dbReference>
<dbReference type="InterPro" id="IPR029052">
    <property type="entry name" value="Metallo-depent_PP-like"/>
</dbReference>
<dbReference type="GO" id="GO:0005764">
    <property type="term" value="C:lysosome"/>
    <property type="evidence" value="ECO:0007669"/>
    <property type="project" value="TreeGrafter"/>
</dbReference>
<dbReference type="InterPro" id="IPR004843">
    <property type="entry name" value="Calcineurin-like_PHP"/>
</dbReference>
<feature type="binding site" evidence="12">
    <location>
        <position position="294"/>
    </location>
    <ligand>
        <name>Zn(2+)</name>
        <dbReference type="ChEBI" id="CHEBI:29105"/>
        <label>2</label>
    </ligand>
</feature>
<evidence type="ECO:0000256" key="10">
    <source>
        <dbReference type="ARBA" id="ARBA00047268"/>
    </source>
</evidence>
<keyword evidence="6 11" id="KW-0378">Hydrolase</keyword>
<dbReference type="PROSITE" id="PS50015">
    <property type="entry name" value="SAP_B"/>
    <property type="match status" value="1"/>
</dbReference>
<feature type="signal peptide" evidence="14">
    <location>
        <begin position="1"/>
        <end position="19"/>
    </location>
</feature>
<keyword evidence="9" id="KW-0325">Glycoprotein</keyword>
<keyword evidence="5 14" id="KW-0732">Signal</keyword>
<reference evidence="16" key="1">
    <citation type="submission" date="2022-01" db="EMBL/GenBank/DDBJ databases">
        <authorList>
            <person name="King R."/>
        </authorList>
    </citation>
    <scope>NUCLEOTIDE SEQUENCE</scope>
</reference>
<evidence type="ECO:0000256" key="5">
    <source>
        <dbReference type="ARBA" id="ARBA00022729"/>
    </source>
</evidence>
<feature type="disulfide bond" evidence="13">
    <location>
        <begin position="561"/>
        <end position="565"/>
    </location>
</feature>
<keyword evidence="4 12" id="KW-0479">Metal-binding</keyword>
<dbReference type="GO" id="GO:0005615">
    <property type="term" value="C:extracellular space"/>
    <property type="evidence" value="ECO:0007669"/>
    <property type="project" value="TreeGrafter"/>
</dbReference>
<comment type="similarity">
    <text evidence="2 11">Belongs to the acid sphingomyelinase family.</text>
</comment>
<dbReference type="GO" id="GO:0061750">
    <property type="term" value="F:acid sphingomyelin phosphodiesterase activity"/>
    <property type="evidence" value="ECO:0007669"/>
    <property type="project" value="TreeGrafter"/>
</dbReference>
<feature type="binding site" evidence="12">
    <location>
        <position position="184"/>
    </location>
    <ligand>
        <name>Zn(2+)</name>
        <dbReference type="ChEBI" id="CHEBI:29105"/>
        <label>1</label>
    </ligand>
</feature>
<evidence type="ECO:0000256" key="7">
    <source>
        <dbReference type="ARBA" id="ARBA00022833"/>
    </source>
</evidence>
<dbReference type="PANTHER" id="PTHR10340">
    <property type="entry name" value="SPHINGOMYELIN PHOSPHODIESTERASE"/>
    <property type="match status" value="1"/>
</dbReference>
<dbReference type="OrthoDB" id="282973at2759"/>